<protein>
    <submittedName>
        <fullName evidence="7">Outer membrane beta-barrel family protein</fullName>
    </submittedName>
</protein>
<evidence type="ECO:0000256" key="1">
    <source>
        <dbReference type="ARBA" id="ARBA00004442"/>
    </source>
</evidence>
<dbReference type="PANTHER" id="PTHR40980">
    <property type="entry name" value="PLUG DOMAIN-CONTAINING PROTEIN"/>
    <property type="match status" value="1"/>
</dbReference>
<feature type="chain" id="PRO_5046812428" evidence="4">
    <location>
        <begin position="22"/>
        <end position="822"/>
    </location>
</feature>
<comment type="subcellular location">
    <subcellularLocation>
        <location evidence="1">Cell outer membrane</location>
    </subcellularLocation>
</comment>
<evidence type="ECO:0000313" key="7">
    <source>
        <dbReference type="EMBL" id="GAA4342285.1"/>
    </source>
</evidence>
<keyword evidence="2" id="KW-0472">Membrane</keyword>
<feature type="domain" description="TonB-dependent receptor plug" evidence="5">
    <location>
        <begin position="146"/>
        <end position="223"/>
    </location>
</feature>
<accession>A0ABP8HPL9</accession>
<dbReference type="Pfam" id="PF07715">
    <property type="entry name" value="Plug"/>
    <property type="match status" value="1"/>
</dbReference>
<dbReference type="RefSeq" id="WP_345257863.1">
    <property type="nucleotide sequence ID" value="NZ_BAABGY010000016.1"/>
</dbReference>
<evidence type="ECO:0000256" key="3">
    <source>
        <dbReference type="ARBA" id="ARBA00023237"/>
    </source>
</evidence>
<dbReference type="Gene3D" id="2.170.130.10">
    <property type="entry name" value="TonB-dependent receptor, plug domain"/>
    <property type="match status" value="1"/>
</dbReference>
<gene>
    <name evidence="7" type="ORF">GCM10023184_41570</name>
</gene>
<comment type="caution">
    <text evidence="7">The sequence shown here is derived from an EMBL/GenBank/DDBJ whole genome shotgun (WGS) entry which is preliminary data.</text>
</comment>
<organism evidence="7 8">
    <name type="scientific">Flaviaesturariibacter amylovorans</name>
    <dbReference type="NCBI Taxonomy" id="1084520"/>
    <lineage>
        <taxon>Bacteria</taxon>
        <taxon>Pseudomonadati</taxon>
        <taxon>Bacteroidota</taxon>
        <taxon>Chitinophagia</taxon>
        <taxon>Chitinophagales</taxon>
        <taxon>Chitinophagaceae</taxon>
        <taxon>Flaviaestuariibacter</taxon>
    </lineage>
</organism>
<keyword evidence="3" id="KW-0998">Cell outer membrane</keyword>
<dbReference type="EMBL" id="BAABGY010000016">
    <property type="protein sequence ID" value="GAA4342285.1"/>
    <property type="molecule type" value="Genomic_DNA"/>
</dbReference>
<proteinExistence type="predicted"/>
<feature type="signal peptide" evidence="4">
    <location>
        <begin position="1"/>
        <end position="21"/>
    </location>
</feature>
<evidence type="ECO:0000256" key="4">
    <source>
        <dbReference type="SAM" id="SignalP"/>
    </source>
</evidence>
<dbReference type="InterPro" id="IPR012910">
    <property type="entry name" value="Plug_dom"/>
</dbReference>
<sequence>MKKMTLVFVLQAAAIAAVAQAPGGNLSVTVTNEAGSALEGATVEIRKSKDSALVKTALTDRSGAASVERLAAGTYLLRVSMTGHAPAWSPLFSVSEGGNTTVPALRLAAGAAKELQGVTVAARKPFIQKLSDRIVVNVENSILSAGASALEVLERAPGVTLDQNDAISLRGRSGVIIMIDGKPTPMTGSDLANYLKGLPSSAIERIDIITNPSAKYDAAGNSGIIDIRLRKDQRLGTNGTLTASYGQGFLPKTAAGGSLNYRNKAVNLFANYNFAYREHLNHLFIHRRFFEEGVARGSDKKDNYAKMPVSNHTVRVGADFFPSKNTIIGFVVNSNFTHFRRRADIKTNVFDSLGRPDFNFLSLGTNNDHNDNAVGNINLKTKLDSNGRELTADIDYGSFRTSSITRTGSNFYNLDGTPKRAPDILDGDQQGTLRLATAKVDYTHPLGKGARLEAGLKTSYVSSDNDARFYNVYGTSRPVDTTKTNRFFYEEYNNAAYLNGSKEWKKWSLQVGLRGEQTNVRTRQAKDGRRFRNDYFQLFPSAFLNYKVSDDKTIGVSVSRRIDRPGYSQLNPFLFQIDATIYSTGAPQLLPQFTWSYEASYTVKGLNFTLGYSRTKNPQSTVLSPILDVIPTFEIEAGKDSNITVQIPVNLVSSDYVGLTATLPWRVRPWWNLMGNVNVYYTHFNGNIGGAQLSNGAPAANIRINNTLTLPKGWGAEVNGFVNTGGRTDYMVMQPQWSLSAGVQKSVLQGRGTVRLNVNDIFLTNLPRATVTYEGRYIEHWNAVRDSRVGTLSFNYRFGNNKVAAARRRSTASEEERRRAGG</sequence>
<evidence type="ECO:0000256" key="2">
    <source>
        <dbReference type="ARBA" id="ARBA00023136"/>
    </source>
</evidence>
<dbReference type="InterPro" id="IPR037066">
    <property type="entry name" value="Plug_dom_sf"/>
</dbReference>
<dbReference type="InterPro" id="IPR041700">
    <property type="entry name" value="OMP_b-brl_3"/>
</dbReference>
<evidence type="ECO:0000259" key="5">
    <source>
        <dbReference type="Pfam" id="PF07715"/>
    </source>
</evidence>
<dbReference type="Gene3D" id="2.60.40.1120">
    <property type="entry name" value="Carboxypeptidase-like, regulatory domain"/>
    <property type="match status" value="1"/>
</dbReference>
<name>A0ABP8HPL9_9BACT</name>
<evidence type="ECO:0000313" key="8">
    <source>
        <dbReference type="Proteomes" id="UP001501725"/>
    </source>
</evidence>
<dbReference type="Gene3D" id="2.40.170.20">
    <property type="entry name" value="TonB-dependent receptor, beta-barrel domain"/>
    <property type="match status" value="1"/>
</dbReference>
<evidence type="ECO:0000259" key="6">
    <source>
        <dbReference type="Pfam" id="PF14905"/>
    </source>
</evidence>
<keyword evidence="8" id="KW-1185">Reference proteome</keyword>
<dbReference type="Pfam" id="PF13620">
    <property type="entry name" value="CarboxypepD_reg"/>
    <property type="match status" value="1"/>
</dbReference>
<keyword evidence="4" id="KW-0732">Signal</keyword>
<dbReference type="Proteomes" id="UP001501725">
    <property type="component" value="Unassembled WGS sequence"/>
</dbReference>
<feature type="domain" description="Outer membrane protein beta-barrel" evidence="6">
    <location>
        <begin position="382"/>
        <end position="796"/>
    </location>
</feature>
<dbReference type="InterPro" id="IPR013784">
    <property type="entry name" value="Carb-bd-like_fold"/>
</dbReference>
<dbReference type="SUPFAM" id="SSF56935">
    <property type="entry name" value="Porins"/>
    <property type="match status" value="1"/>
</dbReference>
<dbReference type="SUPFAM" id="SSF49452">
    <property type="entry name" value="Starch-binding domain-like"/>
    <property type="match status" value="1"/>
</dbReference>
<dbReference type="PANTHER" id="PTHR40980:SF4">
    <property type="entry name" value="TONB-DEPENDENT RECEPTOR-LIKE BETA-BARREL DOMAIN-CONTAINING PROTEIN"/>
    <property type="match status" value="1"/>
</dbReference>
<reference evidence="8" key="1">
    <citation type="journal article" date="2019" name="Int. J. Syst. Evol. Microbiol.">
        <title>The Global Catalogue of Microorganisms (GCM) 10K type strain sequencing project: providing services to taxonomists for standard genome sequencing and annotation.</title>
        <authorList>
            <consortium name="The Broad Institute Genomics Platform"/>
            <consortium name="The Broad Institute Genome Sequencing Center for Infectious Disease"/>
            <person name="Wu L."/>
            <person name="Ma J."/>
        </authorList>
    </citation>
    <scope>NUCLEOTIDE SEQUENCE [LARGE SCALE GENOMIC DNA]</scope>
    <source>
        <strain evidence="8">JCM 17919</strain>
    </source>
</reference>
<dbReference type="InterPro" id="IPR036942">
    <property type="entry name" value="Beta-barrel_TonB_sf"/>
</dbReference>
<dbReference type="Pfam" id="PF14905">
    <property type="entry name" value="OMP_b-brl_3"/>
    <property type="match status" value="1"/>
</dbReference>